<name>A0A4S2M5M7_OPIFE</name>
<evidence type="ECO:0000313" key="3">
    <source>
        <dbReference type="EMBL" id="TGZ71680.1"/>
    </source>
</evidence>
<dbReference type="PROSITE" id="PS50948">
    <property type="entry name" value="PAN"/>
    <property type="match status" value="1"/>
</dbReference>
<organism evidence="3 4">
    <name type="scientific">Opisthorchis felineus</name>
    <dbReference type="NCBI Taxonomy" id="147828"/>
    <lineage>
        <taxon>Eukaryota</taxon>
        <taxon>Metazoa</taxon>
        <taxon>Spiralia</taxon>
        <taxon>Lophotrochozoa</taxon>
        <taxon>Platyhelminthes</taxon>
        <taxon>Trematoda</taxon>
        <taxon>Digenea</taxon>
        <taxon>Opisthorchiida</taxon>
        <taxon>Opisthorchiata</taxon>
        <taxon>Opisthorchiidae</taxon>
        <taxon>Opisthorchis</taxon>
    </lineage>
</organism>
<dbReference type="Proteomes" id="UP000308267">
    <property type="component" value="Unassembled WGS sequence"/>
</dbReference>
<sequence>MHLLYLLHLLMGLIRVQSCEPIPDEHLFRGQCSLGGLLWEKRVLCGMFGTGYYRGVTQEYCEKVCKAQPDCFGFNWSEESRECQMDDSGGTFTEAYSMSLNLYTMVCCGKSAVNICGSIYSYPFITCKRYVEFRAYQ</sequence>
<evidence type="ECO:0000259" key="2">
    <source>
        <dbReference type="PROSITE" id="PS50948"/>
    </source>
</evidence>
<evidence type="ECO:0000256" key="1">
    <source>
        <dbReference type="SAM" id="SignalP"/>
    </source>
</evidence>
<reference evidence="3 4" key="1">
    <citation type="journal article" date="2019" name="BMC Genomics">
        <title>New insights from Opisthorchis felineus genome: update on genomics of the epidemiologically important liver flukes.</title>
        <authorList>
            <person name="Ershov N.I."/>
            <person name="Mordvinov V.A."/>
            <person name="Prokhortchouk E.B."/>
            <person name="Pakharukova M.Y."/>
            <person name="Gunbin K.V."/>
            <person name="Ustyantsev K."/>
            <person name="Genaev M.A."/>
            <person name="Blinov A.G."/>
            <person name="Mazur A."/>
            <person name="Boulygina E."/>
            <person name="Tsygankova S."/>
            <person name="Khrameeva E."/>
            <person name="Chekanov N."/>
            <person name="Fan G."/>
            <person name="Xiao A."/>
            <person name="Zhang H."/>
            <person name="Xu X."/>
            <person name="Yang H."/>
            <person name="Solovyev V."/>
            <person name="Lee S.M."/>
            <person name="Liu X."/>
            <person name="Afonnikov D.A."/>
            <person name="Skryabin K.G."/>
        </authorList>
    </citation>
    <scope>NUCLEOTIDE SEQUENCE [LARGE SCALE GENOMIC DNA]</scope>
    <source>
        <strain evidence="3">AK-0245</strain>
        <tissue evidence="3">Whole organism</tissue>
    </source>
</reference>
<evidence type="ECO:0000313" key="4">
    <source>
        <dbReference type="Proteomes" id="UP000308267"/>
    </source>
</evidence>
<dbReference type="InterPro" id="IPR003609">
    <property type="entry name" value="Pan_app"/>
</dbReference>
<keyword evidence="4" id="KW-1185">Reference proteome</keyword>
<keyword evidence="1" id="KW-0732">Signal</keyword>
<accession>A0A4S2M5M7</accession>
<protein>
    <recommendedName>
        <fullName evidence="2">Apple domain-containing protein</fullName>
    </recommendedName>
</protein>
<feature type="chain" id="PRO_5020678730" description="Apple domain-containing protein" evidence="1">
    <location>
        <begin position="19"/>
        <end position="137"/>
    </location>
</feature>
<feature type="domain" description="Apple" evidence="2">
    <location>
        <begin position="32"/>
        <end position="107"/>
    </location>
</feature>
<gene>
    <name evidence="3" type="ORF">CRM22_002512</name>
</gene>
<dbReference type="AlphaFoldDB" id="A0A4S2M5M7"/>
<comment type="caution">
    <text evidence="3">The sequence shown here is derived from an EMBL/GenBank/DDBJ whole genome shotgun (WGS) entry which is preliminary data.</text>
</comment>
<proteinExistence type="predicted"/>
<dbReference type="EMBL" id="SJOL01004383">
    <property type="protein sequence ID" value="TGZ71680.1"/>
    <property type="molecule type" value="Genomic_DNA"/>
</dbReference>
<feature type="signal peptide" evidence="1">
    <location>
        <begin position="1"/>
        <end position="18"/>
    </location>
</feature>